<protein>
    <recommendedName>
        <fullName evidence="11">Peptidase M43 pregnancy-associated plasma-A domain-containing protein</fullName>
    </recommendedName>
</protein>
<dbReference type="GO" id="GO:0046872">
    <property type="term" value="F:metal ion binding"/>
    <property type="evidence" value="ECO:0007669"/>
    <property type="project" value="UniProtKB-KW"/>
</dbReference>
<dbReference type="AlphaFoldDB" id="A0A8H5G9W9"/>
<sequence length="604" mass="65341">MDSDYAEALISWRLAGFQYVHNRDWFENAGQRTEQERQMKYFFRGGDATTMNLYTIGFNSSTQILGYATMPQWFPDDPVRDGVVIRYTTMPGGTQIAYNSGRTLTHESGHWLGLYHTFQGGCGGNGDFVDDTPAEAEASQGCPVGRDTCPGAGEDPIHNFMDYSTDECLTGFTPGQIQRMHQFIENYRQPSGLNLTFPYWDDDTRRQQAVGVSGKPPFATDEPDSFYESAPAPQRRVRQPAPPNPNDRTSAYNVYDNYLGADDPNAGSAANRQSGVGALGMGLMTMSDSDDDDDDEGPVRRAAPPPPSKNAALAAATAPPRSSSKHVMNPDPQLAQAPTIVAPRPGYAAPIAALNLARPDNATTRAPPPKPIGIPTLENPFEPPMAQAYNRHGAPMPNSPSPSGPPSSPHPLQPPITPITPVFARPAKSNVTFSEPIPRSKPIMRSGTEDALPSRRGEKGDDFWRRFSMVAKIENSGGAKESWWLKKTQSGTSRLSRWVWVIAIVLILCIIAASIIGWQVSKSKPSHSAPTAFGGQANERPSSSSAAAPAAGAAAGGSSTIKHVSPTHTVARREAFEPAVTGIPLGHTRALERRRRLFDTVIAH</sequence>
<keyword evidence="10" id="KW-1133">Transmembrane helix</keyword>
<feature type="compositionally biased region" description="Low complexity" evidence="9">
    <location>
        <begin position="541"/>
        <end position="559"/>
    </location>
</feature>
<dbReference type="OrthoDB" id="3261666at2759"/>
<organism evidence="12 13">
    <name type="scientific">Leucocoprinus leucothites</name>
    <dbReference type="NCBI Taxonomy" id="201217"/>
    <lineage>
        <taxon>Eukaryota</taxon>
        <taxon>Fungi</taxon>
        <taxon>Dikarya</taxon>
        <taxon>Basidiomycota</taxon>
        <taxon>Agaricomycotina</taxon>
        <taxon>Agaricomycetes</taxon>
        <taxon>Agaricomycetidae</taxon>
        <taxon>Agaricales</taxon>
        <taxon>Agaricineae</taxon>
        <taxon>Agaricaceae</taxon>
        <taxon>Leucocoprinus</taxon>
    </lineage>
</organism>
<feature type="transmembrane region" description="Helical" evidence="10">
    <location>
        <begin position="498"/>
        <end position="518"/>
    </location>
</feature>
<keyword evidence="2" id="KW-0645">Protease</keyword>
<keyword evidence="5" id="KW-0378">Hydrolase</keyword>
<keyword evidence="3" id="KW-0479">Metal-binding</keyword>
<evidence type="ECO:0000256" key="4">
    <source>
        <dbReference type="ARBA" id="ARBA00022729"/>
    </source>
</evidence>
<gene>
    <name evidence="12" type="ORF">D9756_004986</name>
</gene>
<feature type="region of interest" description="Disordered" evidence="9">
    <location>
        <begin position="526"/>
        <end position="562"/>
    </location>
</feature>
<dbReference type="InterPro" id="IPR024079">
    <property type="entry name" value="MetalloPept_cat_dom_sf"/>
</dbReference>
<feature type="domain" description="Peptidase M43 pregnancy-associated plasma-A" evidence="11">
    <location>
        <begin position="60"/>
        <end position="185"/>
    </location>
</feature>
<evidence type="ECO:0000256" key="6">
    <source>
        <dbReference type="ARBA" id="ARBA00022833"/>
    </source>
</evidence>
<feature type="region of interest" description="Disordered" evidence="9">
    <location>
        <begin position="207"/>
        <end position="252"/>
    </location>
</feature>
<evidence type="ECO:0000256" key="2">
    <source>
        <dbReference type="ARBA" id="ARBA00022670"/>
    </source>
</evidence>
<dbReference type="SUPFAM" id="SSF55486">
    <property type="entry name" value="Metalloproteases ('zincins'), catalytic domain"/>
    <property type="match status" value="1"/>
</dbReference>
<keyword evidence="13" id="KW-1185">Reference proteome</keyword>
<evidence type="ECO:0000313" key="12">
    <source>
        <dbReference type="EMBL" id="KAF5360926.1"/>
    </source>
</evidence>
<evidence type="ECO:0000256" key="3">
    <source>
        <dbReference type="ARBA" id="ARBA00022723"/>
    </source>
</evidence>
<dbReference type="PANTHER" id="PTHR47466">
    <property type="match status" value="1"/>
</dbReference>
<dbReference type="InterPro" id="IPR008754">
    <property type="entry name" value="Peptidase_M43"/>
</dbReference>
<feature type="compositionally biased region" description="Pro residues" evidence="9">
    <location>
        <begin position="397"/>
        <end position="418"/>
    </location>
</feature>
<feature type="region of interest" description="Disordered" evidence="9">
    <location>
        <begin position="280"/>
        <end position="331"/>
    </location>
</feature>
<reference evidence="12 13" key="1">
    <citation type="journal article" date="2020" name="ISME J.">
        <title>Uncovering the hidden diversity of litter-decomposition mechanisms in mushroom-forming fungi.</title>
        <authorList>
            <person name="Floudas D."/>
            <person name="Bentzer J."/>
            <person name="Ahren D."/>
            <person name="Johansson T."/>
            <person name="Persson P."/>
            <person name="Tunlid A."/>
        </authorList>
    </citation>
    <scope>NUCLEOTIDE SEQUENCE [LARGE SCALE GENOMIC DNA]</scope>
    <source>
        <strain evidence="12 13">CBS 146.42</strain>
    </source>
</reference>
<dbReference type="GO" id="GO:0006508">
    <property type="term" value="P:proteolysis"/>
    <property type="evidence" value="ECO:0007669"/>
    <property type="project" value="UniProtKB-KW"/>
</dbReference>
<keyword evidence="10" id="KW-0812">Transmembrane</keyword>
<dbReference type="Proteomes" id="UP000559027">
    <property type="component" value="Unassembled WGS sequence"/>
</dbReference>
<feature type="region of interest" description="Disordered" evidence="9">
    <location>
        <begin position="388"/>
        <end position="459"/>
    </location>
</feature>
<evidence type="ECO:0000256" key="9">
    <source>
        <dbReference type="SAM" id="MobiDB-lite"/>
    </source>
</evidence>
<evidence type="ECO:0000256" key="7">
    <source>
        <dbReference type="ARBA" id="ARBA00023049"/>
    </source>
</evidence>
<evidence type="ECO:0000256" key="5">
    <source>
        <dbReference type="ARBA" id="ARBA00022801"/>
    </source>
</evidence>
<accession>A0A8H5G9W9</accession>
<dbReference type="CDD" id="cd04275">
    <property type="entry name" value="ZnMc_pappalysin_like"/>
    <property type="match status" value="1"/>
</dbReference>
<evidence type="ECO:0000256" key="10">
    <source>
        <dbReference type="SAM" id="Phobius"/>
    </source>
</evidence>
<evidence type="ECO:0000259" key="11">
    <source>
        <dbReference type="Pfam" id="PF05572"/>
    </source>
</evidence>
<comment type="caution">
    <text evidence="12">The sequence shown here is derived from an EMBL/GenBank/DDBJ whole genome shotgun (WGS) entry which is preliminary data.</text>
</comment>
<name>A0A8H5G9W9_9AGAR</name>
<dbReference type="PANTHER" id="PTHR47466:SF1">
    <property type="entry name" value="METALLOPROTEASE MEP1 (AFU_ORTHOLOGUE AFUA_1G07730)-RELATED"/>
    <property type="match status" value="1"/>
</dbReference>
<dbReference type="EMBL" id="JAACJO010000003">
    <property type="protein sequence ID" value="KAF5360926.1"/>
    <property type="molecule type" value="Genomic_DNA"/>
</dbReference>
<keyword evidence="4" id="KW-0732">Signal</keyword>
<keyword evidence="10" id="KW-0472">Membrane</keyword>
<feature type="compositionally biased region" description="Low complexity" evidence="9">
    <location>
        <begin position="309"/>
        <end position="322"/>
    </location>
</feature>
<comment type="similarity">
    <text evidence="1">Belongs to the peptidase M43B family.</text>
</comment>
<evidence type="ECO:0000256" key="1">
    <source>
        <dbReference type="ARBA" id="ARBA00008721"/>
    </source>
</evidence>
<dbReference type="Pfam" id="PF05572">
    <property type="entry name" value="Peptidase_M43"/>
    <property type="match status" value="1"/>
</dbReference>
<keyword evidence="6" id="KW-0862">Zinc</keyword>
<proteinExistence type="inferred from homology"/>
<keyword evidence="8" id="KW-1015">Disulfide bond</keyword>
<keyword evidence="7" id="KW-0482">Metalloprotease</keyword>
<dbReference type="GO" id="GO:0008237">
    <property type="term" value="F:metallopeptidase activity"/>
    <property type="evidence" value="ECO:0007669"/>
    <property type="project" value="UniProtKB-KW"/>
</dbReference>
<evidence type="ECO:0000313" key="13">
    <source>
        <dbReference type="Proteomes" id="UP000559027"/>
    </source>
</evidence>
<dbReference type="Gene3D" id="3.40.390.10">
    <property type="entry name" value="Collagenase (Catalytic Domain)"/>
    <property type="match status" value="1"/>
</dbReference>
<evidence type="ECO:0000256" key="8">
    <source>
        <dbReference type="ARBA" id="ARBA00023157"/>
    </source>
</evidence>